<dbReference type="Proteomes" id="UP000233469">
    <property type="component" value="Unassembled WGS sequence"/>
</dbReference>
<organism evidence="1 2">
    <name type="scientific">Rhizophagus irregularis</name>
    <dbReference type="NCBI Taxonomy" id="588596"/>
    <lineage>
        <taxon>Eukaryota</taxon>
        <taxon>Fungi</taxon>
        <taxon>Fungi incertae sedis</taxon>
        <taxon>Mucoromycota</taxon>
        <taxon>Glomeromycotina</taxon>
        <taxon>Glomeromycetes</taxon>
        <taxon>Glomerales</taxon>
        <taxon>Glomeraceae</taxon>
        <taxon>Rhizophagus</taxon>
    </lineage>
</organism>
<feature type="non-terminal residue" evidence="1">
    <location>
        <position position="1"/>
    </location>
</feature>
<evidence type="ECO:0000313" key="1">
    <source>
        <dbReference type="EMBL" id="PKK56287.1"/>
    </source>
</evidence>
<reference evidence="1 2" key="2">
    <citation type="submission" date="2017-10" db="EMBL/GenBank/DDBJ databases">
        <title>Extensive intraspecific genome diversity in a model arbuscular mycorrhizal fungus.</title>
        <authorList>
            <person name="Chen E.C.H."/>
            <person name="Morin E."/>
            <person name="Baudet D."/>
            <person name="Noel J."/>
            <person name="Ndikumana S."/>
            <person name="Charron P."/>
            <person name="St-Onge C."/>
            <person name="Giorgi J."/>
            <person name="Grigoriev I.V."/>
            <person name="Roux C."/>
            <person name="Martin F.M."/>
            <person name="Corradi N."/>
        </authorList>
    </citation>
    <scope>NUCLEOTIDE SEQUENCE [LARGE SCALE GENOMIC DNA]</scope>
    <source>
        <strain evidence="1 2">C2</strain>
    </source>
</reference>
<dbReference type="EMBL" id="LLXL01005880">
    <property type="protein sequence ID" value="PKK56287.1"/>
    <property type="molecule type" value="Genomic_DNA"/>
</dbReference>
<sequence length="132" mass="15766">GAYEKAEANGKQTLLRNRANYIADYEALYHINFRNPEPELNYICYFGQAKYFEEWYNTRNVDDKSAIYEGFEEISIFTKTNDFSDNIEYLIKRNEGKSSTNEFEEIYEVKNTLEIEVKKFQLKLKKLEKLLL</sequence>
<name>A0A2N1M3R1_9GLOM</name>
<dbReference type="AlphaFoldDB" id="A0A2N1M3R1"/>
<protein>
    <submittedName>
        <fullName evidence="1">Uncharacterized protein</fullName>
    </submittedName>
</protein>
<gene>
    <name evidence="1" type="ORF">RhiirC2_800349</name>
</gene>
<accession>A0A2N1M3R1</accession>
<reference evidence="1 2" key="1">
    <citation type="submission" date="2016-04" db="EMBL/GenBank/DDBJ databases">
        <title>Genome analyses suggest a sexual origin of heterokaryosis in a supposedly ancient asexual fungus.</title>
        <authorList>
            <person name="Ropars J."/>
            <person name="Sedzielewska K."/>
            <person name="Noel J."/>
            <person name="Charron P."/>
            <person name="Farinelli L."/>
            <person name="Marton T."/>
            <person name="Kruger M."/>
            <person name="Pelin A."/>
            <person name="Brachmann A."/>
            <person name="Corradi N."/>
        </authorList>
    </citation>
    <scope>NUCLEOTIDE SEQUENCE [LARGE SCALE GENOMIC DNA]</scope>
    <source>
        <strain evidence="1 2">C2</strain>
    </source>
</reference>
<dbReference type="VEuPathDB" id="FungiDB:FUN_016356"/>
<comment type="caution">
    <text evidence="1">The sequence shown here is derived from an EMBL/GenBank/DDBJ whole genome shotgun (WGS) entry which is preliminary data.</text>
</comment>
<proteinExistence type="predicted"/>
<evidence type="ECO:0000313" key="2">
    <source>
        <dbReference type="Proteomes" id="UP000233469"/>
    </source>
</evidence>